<keyword evidence="4" id="KW-1134">Transmembrane beta strand</keyword>
<feature type="signal peptide" evidence="10">
    <location>
        <begin position="1"/>
        <end position="21"/>
    </location>
</feature>
<dbReference type="Gene3D" id="2.40.160.50">
    <property type="entry name" value="membrane protein fhac: a member of the omp85/tpsb transporter family"/>
    <property type="match status" value="1"/>
</dbReference>
<dbReference type="GO" id="GO:0009279">
    <property type="term" value="C:cell outer membrane"/>
    <property type="evidence" value="ECO:0007669"/>
    <property type="project" value="UniProtKB-SubCell"/>
</dbReference>
<dbReference type="Gene3D" id="3.10.20.310">
    <property type="entry name" value="membrane protein fhac"/>
    <property type="match status" value="1"/>
</dbReference>
<feature type="chain" id="PRO_5002215445" description="POTRA domain-containing protein" evidence="10">
    <location>
        <begin position="22"/>
        <end position="580"/>
    </location>
</feature>
<keyword evidence="3" id="KW-0813">Transport</keyword>
<evidence type="ECO:0000256" key="4">
    <source>
        <dbReference type="ARBA" id="ARBA00022452"/>
    </source>
</evidence>
<keyword evidence="5" id="KW-0812">Transmembrane</keyword>
<dbReference type="Pfam" id="PF08479">
    <property type="entry name" value="POTRA_2"/>
    <property type="match status" value="1"/>
</dbReference>
<dbReference type="PANTHER" id="PTHR34597">
    <property type="entry name" value="SLR1661 PROTEIN"/>
    <property type="match status" value="1"/>
</dbReference>
<dbReference type="Proteomes" id="UP000035017">
    <property type="component" value="Unassembled WGS sequence"/>
</dbReference>
<evidence type="ECO:0000259" key="11">
    <source>
        <dbReference type="PROSITE" id="PS51779"/>
    </source>
</evidence>
<dbReference type="Pfam" id="PF03865">
    <property type="entry name" value="ShlB"/>
    <property type="match status" value="1"/>
</dbReference>
<dbReference type="InterPro" id="IPR034746">
    <property type="entry name" value="POTRA"/>
</dbReference>
<proteinExistence type="inferred from homology"/>
<evidence type="ECO:0000256" key="5">
    <source>
        <dbReference type="ARBA" id="ARBA00022692"/>
    </source>
</evidence>
<dbReference type="InterPro" id="IPR005565">
    <property type="entry name" value="Hemolysn_activator_HlyB_C"/>
</dbReference>
<sequence length="580" mass="62302">MRAGAMLLGLSCGLAAVPAGAGPALPTVPATTDADINNPRAVSDFEQRERQRALQRATDQQPAAPSAPGQEEAALPKGAEQASFMLKDVAFNDSHVFTKTDLDAIVAPYLNRNISVADLFRLTAKINAAYRERGYITAQAVLVPQQIAGGHVRILLVEGKIGAVEVSGNKKIRSDVVIDHVEVLPGSIPTIQLIERRLAAVNQNRKFQVKAGLKPGKETGTTDLQLQVTGEPKPFSGTVYLNNHGTRDSGRYTLGATASLYSPFGYDETISAGLTTSVTDMSNMLHVFDVGSYFFDADLPMPEGNGGLRLLYSHSDSKVLEGSFTSLGVLGRGDLVSLTYTQPFYTTPTWNFSTVSGGQWSSTHSEVSTVDTDTLSYRVFGGVKGQATFPTSGTYVETELRVIQSWVDTKGLSGHDRDTITRIVGSATLFQSIGDGVSLMMRTGGQYTPEQRLPSGELWYLGGVSTLPAYELSSLSGDNGGYLANQIRYSSNDFNSGMQQALGIPFSSGIRAFFDVGAVFDDYLRGESSSFYSDVGFGLDFDIGGHLSGDLSVAWAIDPKMNSNIDIENPRFLFTVTTSF</sequence>
<dbReference type="AlphaFoldDB" id="A0A0D0KX37"/>
<dbReference type="PANTHER" id="PTHR34597:SF1">
    <property type="entry name" value="HEME_HEMOPEXIN TRANSPORTER PROTEIN HUXB"/>
    <property type="match status" value="1"/>
</dbReference>
<evidence type="ECO:0000256" key="10">
    <source>
        <dbReference type="SAM" id="SignalP"/>
    </source>
</evidence>
<dbReference type="GO" id="GO:0008320">
    <property type="term" value="F:protein transmembrane transporter activity"/>
    <property type="evidence" value="ECO:0007669"/>
    <property type="project" value="TreeGrafter"/>
</dbReference>
<dbReference type="InterPro" id="IPR051544">
    <property type="entry name" value="TPS_OM_transporter"/>
</dbReference>
<protein>
    <recommendedName>
        <fullName evidence="11">POTRA domain-containing protein</fullName>
    </recommendedName>
</protein>
<evidence type="ECO:0000256" key="1">
    <source>
        <dbReference type="ARBA" id="ARBA00004442"/>
    </source>
</evidence>
<comment type="subcellular location">
    <subcellularLocation>
        <location evidence="1">Cell outer membrane</location>
    </subcellularLocation>
</comment>
<name>A0A0D0KX37_AGRTU</name>
<comment type="similarity">
    <text evidence="2">Belongs to the TPS (TC 1.B.20) family.</text>
</comment>
<keyword evidence="6" id="KW-0653">Protein transport</keyword>
<evidence type="ECO:0000313" key="13">
    <source>
        <dbReference type="Proteomes" id="UP000035017"/>
    </source>
</evidence>
<evidence type="ECO:0000256" key="9">
    <source>
        <dbReference type="SAM" id="MobiDB-lite"/>
    </source>
</evidence>
<evidence type="ECO:0000256" key="8">
    <source>
        <dbReference type="ARBA" id="ARBA00023237"/>
    </source>
</evidence>
<evidence type="ECO:0000313" key="12">
    <source>
        <dbReference type="EMBL" id="KIQ04536.1"/>
    </source>
</evidence>
<keyword evidence="10" id="KW-0732">Signal</keyword>
<organism evidence="12 13">
    <name type="scientific">Agrobacterium tumefaciens</name>
    <dbReference type="NCBI Taxonomy" id="358"/>
    <lineage>
        <taxon>Bacteria</taxon>
        <taxon>Pseudomonadati</taxon>
        <taxon>Pseudomonadota</taxon>
        <taxon>Alphaproteobacteria</taxon>
        <taxon>Hyphomicrobiales</taxon>
        <taxon>Rhizobiaceae</taxon>
        <taxon>Rhizobium/Agrobacterium group</taxon>
        <taxon>Agrobacterium</taxon>
        <taxon>Agrobacterium tumefaciens complex</taxon>
    </lineage>
</organism>
<keyword evidence="8" id="KW-0998">Cell outer membrane</keyword>
<dbReference type="EMBL" id="JXQV01000004">
    <property type="protein sequence ID" value="KIQ04536.1"/>
    <property type="molecule type" value="Genomic_DNA"/>
</dbReference>
<evidence type="ECO:0000256" key="3">
    <source>
        <dbReference type="ARBA" id="ARBA00022448"/>
    </source>
</evidence>
<dbReference type="InterPro" id="IPR013686">
    <property type="entry name" value="Polypept-transport_assoc_ShlB"/>
</dbReference>
<dbReference type="PROSITE" id="PS51779">
    <property type="entry name" value="POTRA"/>
    <property type="match status" value="1"/>
</dbReference>
<reference evidence="12 13" key="1">
    <citation type="submission" date="2014-12" db="EMBL/GenBank/DDBJ databases">
        <title>16Stimator: statistical estimation of ribosomal gene copy numbers from draft genome assemblies.</title>
        <authorList>
            <person name="Perisin M.A."/>
            <person name="Vetter M."/>
            <person name="Gilbert J.A."/>
            <person name="Bergelson J."/>
        </authorList>
    </citation>
    <scope>NUCLEOTIDE SEQUENCE [LARGE SCALE GENOMIC DNA]</scope>
    <source>
        <strain evidence="12 13">MEJ076</strain>
    </source>
</reference>
<dbReference type="GO" id="GO:0098046">
    <property type="term" value="C:type V protein secretion system complex"/>
    <property type="evidence" value="ECO:0007669"/>
    <property type="project" value="TreeGrafter"/>
</dbReference>
<feature type="region of interest" description="Disordered" evidence="9">
    <location>
        <begin position="45"/>
        <end position="75"/>
    </location>
</feature>
<feature type="domain" description="POTRA" evidence="11">
    <location>
        <begin position="84"/>
        <end position="159"/>
    </location>
</feature>
<gene>
    <name evidence="12" type="ORF">RU07_03145</name>
</gene>
<evidence type="ECO:0000256" key="6">
    <source>
        <dbReference type="ARBA" id="ARBA00022927"/>
    </source>
</evidence>
<evidence type="ECO:0000256" key="2">
    <source>
        <dbReference type="ARBA" id="ARBA00009055"/>
    </source>
</evidence>
<accession>A0A0D0KX37</accession>
<dbReference type="GO" id="GO:0046819">
    <property type="term" value="P:protein secretion by the type V secretion system"/>
    <property type="evidence" value="ECO:0007669"/>
    <property type="project" value="TreeGrafter"/>
</dbReference>
<evidence type="ECO:0000256" key="7">
    <source>
        <dbReference type="ARBA" id="ARBA00023136"/>
    </source>
</evidence>
<keyword evidence="7" id="KW-0472">Membrane</keyword>
<comment type="caution">
    <text evidence="12">The sequence shown here is derived from an EMBL/GenBank/DDBJ whole genome shotgun (WGS) entry which is preliminary data.</text>
</comment>